<accession>A0ABS0I9Q8</accession>
<feature type="non-terminal residue" evidence="1">
    <location>
        <position position="1"/>
    </location>
</feature>
<dbReference type="EMBL" id="JADQDM010000015">
    <property type="protein sequence ID" value="MBF9223423.1"/>
    <property type="molecule type" value="Genomic_DNA"/>
</dbReference>
<dbReference type="InterPro" id="IPR026444">
    <property type="entry name" value="Secre_tail"/>
</dbReference>
<comment type="caution">
    <text evidence="1">The sequence shown here is derived from an EMBL/GenBank/DDBJ whole genome shotgun (WGS) entry which is preliminary data.</text>
</comment>
<evidence type="ECO:0000313" key="1">
    <source>
        <dbReference type="EMBL" id="MBF9223423.1"/>
    </source>
</evidence>
<organism evidence="1 2">
    <name type="scientific">Hymenobacter ruricola</name>
    <dbReference type="NCBI Taxonomy" id="2791023"/>
    <lineage>
        <taxon>Bacteria</taxon>
        <taxon>Pseudomonadati</taxon>
        <taxon>Bacteroidota</taxon>
        <taxon>Cytophagia</taxon>
        <taxon>Cytophagales</taxon>
        <taxon>Hymenobacteraceae</taxon>
        <taxon>Hymenobacter</taxon>
    </lineage>
</organism>
<name>A0ABS0I9Q8_9BACT</name>
<keyword evidence="2" id="KW-1185">Reference proteome</keyword>
<gene>
    <name evidence="1" type="ORF">I2H31_20115</name>
</gene>
<sequence length="57" mass="5927">VQVRDALGRAVRPEQRLTVAPDGTGAARLPLAGLAPGVYAVRVQVAGTSFTKKLVVE</sequence>
<evidence type="ECO:0000313" key="2">
    <source>
        <dbReference type="Proteomes" id="UP000618931"/>
    </source>
</evidence>
<reference evidence="1 2" key="1">
    <citation type="submission" date="2020-11" db="EMBL/GenBank/DDBJ databases">
        <authorList>
            <person name="Kim M.K."/>
        </authorList>
    </citation>
    <scope>NUCLEOTIDE SEQUENCE [LARGE SCALE GENOMIC DNA]</scope>
    <source>
        <strain evidence="1 2">BT662</strain>
    </source>
</reference>
<dbReference type="NCBIfam" id="TIGR04183">
    <property type="entry name" value="Por_Secre_tail"/>
    <property type="match status" value="1"/>
</dbReference>
<protein>
    <submittedName>
        <fullName evidence="1">T9SS type A sorting domain-containing protein</fullName>
    </submittedName>
</protein>
<dbReference type="Proteomes" id="UP000618931">
    <property type="component" value="Unassembled WGS sequence"/>
</dbReference>
<proteinExistence type="predicted"/>